<reference evidence="3 4" key="1">
    <citation type="submission" date="2019-12" db="EMBL/GenBank/DDBJ databases">
        <authorList>
            <person name="Zhao J."/>
        </authorList>
    </citation>
    <scope>NUCLEOTIDE SEQUENCE [LARGE SCALE GENOMIC DNA]</scope>
    <source>
        <strain evidence="3 4">S-15</strain>
    </source>
</reference>
<accession>A0A6N9NDM7</accession>
<feature type="transmembrane region" description="Helical" evidence="1">
    <location>
        <begin position="236"/>
        <end position="258"/>
    </location>
</feature>
<dbReference type="Gene3D" id="3.40.50.150">
    <property type="entry name" value="Vaccinia Virus protein VP39"/>
    <property type="match status" value="1"/>
</dbReference>
<gene>
    <name evidence="3" type="ORF">GQN54_01075</name>
</gene>
<comment type="caution">
    <text evidence="3">The sequence shown here is derived from an EMBL/GenBank/DDBJ whole genome shotgun (WGS) entry which is preliminary data.</text>
</comment>
<keyword evidence="1" id="KW-0472">Membrane</keyword>
<evidence type="ECO:0000256" key="1">
    <source>
        <dbReference type="SAM" id="Phobius"/>
    </source>
</evidence>
<dbReference type="Pfam" id="PF13847">
    <property type="entry name" value="Methyltransf_31"/>
    <property type="match status" value="1"/>
</dbReference>
<dbReference type="Proteomes" id="UP000470771">
    <property type="component" value="Unassembled WGS sequence"/>
</dbReference>
<dbReference type="PANTHER" id="PTHR43861">
    <property type="entry name" value="TRANS-ACONITATE 2-METHYLTRANSFERASE-RELATED"/>
    <property type="match status" value="1"/>
</dbReference>
<proteinExistence type="predicted"/>
<organism evidence="3 4">
    <name type="scientific">Acidiluteibacter ferrifornacis</name>
    <dbReference type="NCBI Taxonomy" id="2692424"/>
    <lineage>
        <taxon>Bacteria</taxon>
        <taxon>Pseudomonadati</taxon>
        <taxon>Bacteroidota</taxon>
        <taxon>Flavobacteriia</taxon>
        <taxon>Flavobacteriales</taxon>
        <taxon>Cryomorphaceae</taxon>
        <taxon>Acidiluteibacter</taxon>
    </lineage>
</organism>
<evidence type="ECO:0000313" key="3">
    <source>
        <dbReference type="EMBL" id="NBG64688.1"/>
    </source>
</evidence>
<dbReference type="AlphaFoldDB" id="A0A6N9NDM7"/>
<dbReference type="RefSeq" id="WP_160631093.1">
    <property type="nucleotide sequence ID" value="NZ_WWNE01000003.1"/>
</dbReference>
<keyword evidence="4" id="KW-1185">Reference proteome</keyword>
<keyword evidence="3" id="KW-0489">Methyltransferase</keyword>
<dbReference type="InterPro" id="IPR029063">
    <property type="entry name" value="SAM-dependent_MTases_sf"/>
</dbReference>
<dbReference type="CDD" id="cd02440">
    <property type="entry name" value="AdoMet_MTases"/>
    <property type="match status" value="1"/>
</dbReference>
<evidence type="ECO:0000259" key="2">
    <source>
        <dbReference type="Pfam" id="PF13847"/>
    </source>
</evidence>
<keyword evidence="1" id="KW-1133">Transmembrane helix</keyword>
<dbReference type="InterPro" id="IPR025714">
    <property type="entry name" value="Methyltranfer_dom"/>
</dbReference>
<dbReference type="SUPFAM" id="SSF53335">
    <property type="entry name" value="S-adenosyl-L-methionine-dependent methyltransferases"/>
    <property type="match status" value="1"/>
</dbReference>
<protein>
    <submittedName>
        <fullName evidence="3">Methyltransferase domain-containing protein</fullName>
    </submittedName>
</protein>
<keyword evidence="3" id="KW-0808">Transferase</keyword>
<dbReference type="GO" id="GO:0032259">
    <property type="term" value="P:methylation"/>
    <property type="evidence" value="ECO:0007669"/>
    <property type="project" value="UniProtKB-KW"/>
</dbReference>
<dbReference type="EMBL" id="WWNE01000003">
    <property type="protein sequence ID" value="NBG64688.1"/>
    <property type="molecule type" value="Genomic_DNA"/>
</dbReference>
<evidence type="ECO:0000313" key="4">
    <source>
        <dbReference type="Proteomes" id="UP000470771"/>
    </source>
</evidence>
<sequence length="277" mass="31851">MPLLNIIKTENEEEKVWLGQQIGRSTFLRKGFHLLSNFLILRSWYIRKAIKDWAKNAPSDVNILDLGSGFGQCAFYLSSLNPKWNIFSLDINRDKVCQCNSFFNEIGRQNVVFRTADIQDYVQEEAYNLALSIDVLHYIEDDRALLDNVYRSLKPNGTILISVPTCYSEFDLFPIRSQKSTLTPVRRGYKKLKLLKKVKDAGFKVEYSSFTYGKAGKLAYNLSILFPLKVLQLSKIFAIILPFYLIIFLPISLLLNVFDMLIKKTRGEGIIIKAVKV</sequence>
<dbReference type="GO" id="GO:0008168">
    <property type="term" value="F:methyltransferase activity"/>
    <property type="evidence" value="ECO:0007669"/>
    <property type="project" value="UniProtKB-KW"/>
</dbReference>
<keyword evidence="1" id="KW-0812">Transmembrane</keyword>
<name>A0A6N9NDM7_9FLAO</name>
<feature type="domain" description="Methyltransferase" evidence="2">
    <location>
        <begin position="59"/>
        <end position="170"/>
    </location>
</feature>